<reference evidence="1 2" key="1">
    <citation type="journal article" date="2016" name="Nat. Commun.">
        <title>Thousands of microbial genomes shed light on interconnected biogeochemical processes in an aquifer system.</title>
        <authorList>
            <person name="Anantharaman K."/>
            <person name="Brown C.T."/>
            <person name="Hug L.A."/>
            <person name="Sharon I."/>
            <person name="Castelle C.J."/>
            <person name="Probst A.J."/>
            <person name="Thomas B.C."/>
            <person name="Singh A."/>
            <person name="Wilkins M.J."/>
            <person name="Karaoz U."/>
            <person name="Brodie E.L."/>
            <person name="Williams K.H."/>
            <person name="Hubbard S.S."/>
            <person name="Banfield J.F."/>
        </authorList>
    </citation>
    <scope>NUCLEOTIDE SEQUENCE [LARGE SCALE GENOMIC DNA]</scope>
</reference>
<accession>A0A1F5SV77</accession>
<dbReference type="Gene3D" id="3.40.50.150">
    <property type="entry name" value="Vaccinia Virus protein VP39"/>
    <property type="match status" value="1"/>
</dbReference>
<dbReference type="Pfam" id="PF13489">
    <property type="entry name" value="Methyltransf_23"/>
    <property type="match status" value="1"/>
</dbReference>
<dbReference type="AlphaFoldDB" id="A0A1F5SV77"/>
<evidence type="ECO:0000313" key="1">
    <source>
        <dbReference type="EMBL" id="OGF30638.1"/>
    </source>
</evidence>
<sequence length="179" mass="20817">MARNTDTIDYRDDYYRGPAKFYFNKILETLISFGGLRRESGLILDFGCGQGHLKKKLPGVNVIGYDIIPELSEVKDYRELVPAQIVLSGVLEHLYQDEIKVMLNEFKRMNPRANLLVYLPTENWLSKIAMRMAGKKNAHDDHVSGYFDINEVIEKDYYPEKRRYIFLGMAQITKYAPLK</sequence>
<protein>
    <recommendedName>
        <fullName evidence="3">Methyltransferase domain-containing protein</fullName>
    </recommendedName>
</protein>
<evidence type="ECO:0000313" key="2">
    <source>
        <dbReference type="Proteomes" id="UP000176915"/>
    </source>
</evidence>
<dbReference type="Proteomes" id="UP000176915">
    <property type="component" value="Unassembled WGS sequence"/>
</dbReference>
<dbReference type="SUPFAM" id="SSF53335">
    <property type="entry name" value="S-adenosyl-L-methionine-dependent methyltransferases"/>
    <property type="match status" value="1"/>
</dbReference>
<evidence type="ECO:0008006" key="3">
    <source>
        <dbReference type="Google" id="ProtNLM"/>
    </source>
</evidence>
<dbReference type="InterPro" id="IPR029063">
    <property type="entry name" value="SAM-dependent_MTases_sf"/>
</dbReference>
<dbReference type="EMBL" id="MFFY01000043">
    <property type="protein sequence ID" value="OGF30638.1"/>
    <property type="molecule type" value="Genomic_DNA"/>
</dbReference>
<name>A0A1F5SV77_9BACT</name>
<organism evidence="1 2">
    <name type="scientific">Candidatus Falkowbacteria bacterium RIFCSPLOWO2_12_FULL_45_13</name>
    <dbReference type="NCBI Taxonomy" id="1797991"/>
    <lineage>
        <taxon>Bacteria</taxon>
        <taxon>Candidatus Falkowiibacteriota</taxon>
    </lineage>
</organism>
<proteinExistence type="predicted"/>
<comment type="caution">
    <text evidence="1">The sequence shown here is derived from an EMBL/GenBank/DDBJ whole genome shotgun (WGS) entry which is preliminary data.</text>
</comment>
<gene>
    <name evidence="1" type="ORF">A3H09_01670</name>
</gene>